<reference evidence="2 3" key="1">
    <citation type="submission" date="2017-04" db="EMBL/GenBank/DDBJ databases">
        <authorList>
            <person name="Varghese N."/>
            <person name="Submissions S."/>
        </authorList>
    </citation>
    <scope>NUCLEOTIDE SEQUENCE [LARGE SCALE GENOMIC DNA]</scope>
    <source>
        <strain evidence="2 3">VKM Ac-1784</strain>
    </source>
</reference>
<feature type="transmembrane region" description="Helical" evidence="1">
    <location>
        <begin position="163"/>
        <end position="183"/>
    </location>
</feature>
<sequence length="196" mass="21418">MSSNTTPEYPATPTYGQPYAPAPIRGAASPEDLTLPLYGATFPQAIKRYLRKYATFTGRASRSEYWWATLFVFLVALIPNILFITGVVIGSVSAAAQREPVVFDGITSSKTYYTQPGILEIPGAAPLILTGLVLLGLIWLATIVPNLAIAWRRLHDANFPGPFYFLSLIPSVGGLILFVLFLLPSKPEGQRFDLAR</sequence>
<keyword evidence="1" id="KW-1133">Transmembrane helix</keyword>
<gene>
    <name evidence="2" type="ORF">SAMN06295909_2406</name>
</gene>
<feature type="transmembrane region" description="Helical" evidence="1">
    <location>
        <begin position="127"/>
        <end position="151"/>
    </location>
</feature>
<dbReference type="Pfam" id="PF05656">
    <property type="entry name" value="DUF805"/>
    <property type="match status" value="1"/>
</dbReference>
<dbReference type="Proteomes" id="UP000194464">
    <property type="component" value="Unassembled WGS sequence"/>
</dbReference>
<comment type="caution">
    <text evidence="2">The sequence shown here is derived from an EMBL/GenBank/DDBJ whole genome shotgun (WGS) entry which is preliminary data.</text>
</comment>
<dbReference type="InterPro" id="IPR008523">
    <property type="entry name" value="DUF805"/>
</dbReference>
<keyword evidence="3" id="KW-1185">Reference proteome</keyword>
<keyword evidence="1" id="KW-0472">Membrane</keyword>
<dbReference type="RefSeq" id="WP_086474177.1">
    <property type="nucleotide sequence ID" value="NZ_FXWJ01000003.1"/>
</dbReference>
<keyword evidence="1" id="KW-0812">Transmembrane</keyword>
<evidence type="ECO:0000256" key="1">
    <source>
        <dbReference type="SAM" id="Phobius"/>
    </source>
</evidence>
<feature type="transmembrane region" description="Helical" evidence="1">
    <location>
        <begin position="65"/>
        <end position="89"/>
    </location>
</feature>
<protein>
    <submittedName>
        <fullName evidence="2">Uncharacterized membrane protein YhaH, DUF805 family</fullName>
    </submittedName>
</protein>
<organism evidence="2 3">
    <name type="scientific">Plantibacter elymi</name>
    <name type="common">nom. nud.</name>
    <dbReference type="NCBI Taxonomy" id="199708"/>
    <lineage>
        <taxon>Bacteria</taxon>
        <taxon>Bacillati</taxon>
        <taxon>Actinomycetota</taxon>
        <taxon>Actinomycetes</taxon>
        <taxon>Micrococcales</taxon>
        <taxon>Microbacteriaceae</taxon>
        <taxon>Plantibacter</taxon>
    </lineage>
</organism>
<proteinExistence type="predicted"/>
<evidence type="ECO:0000313" key="2">
    <source>
        <dbReference type="EMBL" id="SMQ71061.1"/>
    </source>
</evidence>
<dbReference type="EMBL" id="FXWJ01000003">
    <property type="protein sequence ID" value="SMQ71061.1"/>
    <property type="molecule type" value="Genomic_DNA"/>
</dbReference>
<dbReference type="PANTHER" id="PTHR34980">
    <property type="entry name" value="INNER MEMBRANE PROTEIN-RELATED-RELATED"/>
    <property type="match status" value="1"/>
</dbReference>
<name>A0ABY1RE10_9MICO</name>
<evidence type="ECO:0000313" key="3">
    <source>
        <dbReference type="Proteomes" id="UP000194464"/>
    </source>
</evidence>
<dbReference type="PANTHER" id="PTHR34980:SF2">
    <property type="entry name" value="INNER MEMBRANE PROTEIN YHAH-RELATED"/>
    <property type="match status" value="1"/>
</dbReference>
<accession>A0ABY1RE10</accession>